<organism evidence="1 2">
    <name type="scientific">Corallococcus coralloides</name>
    <name type="common">Myxococcus coralloides</name>
    <dbReference type="NCBI Taxonomy" id="184914"/>
    <lineage>
        <taxon>Bacteria</taxon>
        <taxon>Pseudomonadati</taxon>
        <taxon>Myxococcota</taxon>
        <taxon>Myxococcia</taxon>
        <taxon>Myxococcales</taxon>
        <taxon>Cystobacterineae</taxon>
        <taxon>Myxococcaceae</taxon>
        <taxon>Corallococcus</taxon>
    </lineage>
</organism>
<accession>A0A410RPH0</accession>
<dbReference type="EMBL" id="CP034669">
    <property type="protein sequence ID" value="QAT83839.1"/>
    <property type="molecule type" value="Genomic_DNA"/>
</dbReference>
<evidence type="ECO:0000313" key="1">
    <source>
        <dbReference type="EMBL" id="QAT83839.1"/>
    </source>
</evidence>
<gene>
    <name evidence="1" type="ORF">EJ065_2258</name>
</gene>
<sequence length="45" mass="4555">MTRLRAPKLAALALLLLLPLVAGAAPKKLVLLFTGDNGGEVAPCG</sequence>
<dbReference type="Proteomes" id="UP000288758">
    <property type="component" value="Chromosome"/>
</dbReference>
<dbReference type="RefSeq" id="WP_164933182.1">
    <property type="nucleotide sequence ID" value="NZ_CP034669.1"/>
</dbReference>
<evidence type="ECO:0000313" key="2">
    <source>
        <dbReference type="Proteomes" id="UP000288758"/>
    </source>
</evidence>
<reference evidence="1 2" key="1">
    <citation type="submission" date="2018-12" db="EMBL/GenBank/DDBJ databases">
        <title>Complete Genome Sequence of the Corallopyronin A producing Myxobacterium Corallococcus coralloides B035.</title>
        <authorList>
            <person name="Bouhired S.M."/>
            <person name="Rupp O."/>
            <person name="Blom J."/>
            <person name="Schaeberle T.F."/>
            <person name="Kehraus S."/>
            <person name="Schiefer A."/>
            <person name="Pfarr K."/>
            <person name="Goesmann A."/>
            <person name="Hoerauf A."/>
            <person name="Koenig G.M."/>
        </authorList>
    </citation>
    <scope>NUCLEOTIDE SEQUENCE [LARGE SCALE GENOMIC DNA]</scope>
    <source>
        <strain evidence="1 2">B035</strain>
    </source>
</reference>
<protein>
    <submittedName>
        <fullName evidence="1">Uncharacterized protein</fullName>
    </submittedName>
</protein>
<dbReference type="AlphaFoldDB" id="A0A410RPH0"/>
<proteinExistence type="predicted"/>
<name>A0A410RPH0_CORCK</name>